<accession>A0ABT8ZLD6</accession>
<dbReference type="Proteomes" id="UP001176471">
    <property type="component" value="Unassembled WGS sequence"/>
</dbReference>
<name>A0ABT8ZLD6_9SPHN</name>
<keyword evidence="1" id="KW-0732">Signal</keyword>
<evidence type="ECO:0008006" key="4">
    <source>
        <dbReference type="Google" id="ProtNLM"/>
    </source>
</evidence>
<keyword evidence="3" id="KW-1185">Reference proteome</keyword>
<sequence>MNQALLALAGLAATQPALAQPAMRLDRQIFVEKVTTDINGRSRRLLAMADRAAPGETVVVILNWRNQGTRPVRGFALTRAMLGGASPDLTDPAVQVSIDGGSHWSRFDQLWLPTPLGGVRRAVADDVTHIRWLLPDTAAPGQAGRLSYRATVR</sequence>
<reference evidence="2" key="1">
    <citation type="submission" date="2023-07" db="EMBL/GenBank/DDBJ databases">
        <title>Bacterial whole genome sequence for Sphingobium sp. HBC34.</title>
        <authorList>
            <person name="Le V."/>
            <person name="Ko S.-R."/>
            <person name="Ahn C.-Y."/>
            <person name="Oh H.-M."/>
        </authorList>
    </citation>
    <scope>NUCLEOTIDE SEQUENCE</scope>
    <source>
        <strain evidence="2">HBC34</strain>
    </source>
</reference>
<protein>
    <recommendedName>
        <fullName evidence="4">DUF11 domain-containing protein</fullName>
    </recommendedName>
</protein>
<feature type="chain" id="PRO_5045644992" description="DUF11 domain-containing protein" evidence="1">
    <location>
        <begin position="20"/>
        <end position="153"/>
    </location>
</feature>
<dbReference type="EMBL" id="JAUQOM010000003">
    <property type="protein sequence ID" value="MDO7835354.1"/>
    <property type="molecule type" value="Genomic_DNA"/>
</dbReference>
<gene>
    <name evidence="2" type="ORF">Q4610_09875</name>
</gene>
<evidence type="ECO:0000256" key="1">
    <source>
        <dbReference type="SAM" id="SignalP"/>
    </source>
</evidence>
<dbReference type="RefSeq" id="WP_304535870.1">
    <property type="nucleotide sequence ID" value="NZ_JAUQOM010000003.1"/>
</dbReference>
<proteinExistence type="predicted"/>
<comment type="caution">
    <text evidence="2">The sequence shown here is derived from an EMBL/GenBank/DDBJ whole genome shotgun (WGS) entry which is preliminary data.</text>
</comment>
<evidence type="ECO:0000313" key="3">
    <source>
        <dbReference type="Proteomes" id="UP001176471"/>
    </source>
</evidence>
<feature type="signal peptide" evidence="1">
    <location>
        <begin position="1"/>
        <end position="19"/>
    </location>
</feature>
<organism evidence="2 3">
    <name type="scientific">Sphingobium cyanobacteriorum</name>
    <dbReference type="NCBI Taxonomy" id="3063954"/>
    <lineage>
        <taxon>Bacteria</taxon>
        <taxon>Pseudomonadati</taxon>
        <taxon>Pseudomonadota</taxon>
        <taxon>Alphaproteobacteria</taxon>
        <taxon>Sphingomonadales</taxon>
        <taxon>Sphingomonadaceae</taxon>
        <taxon>Sphingobium</taxon>
    </lineage>
</organism>
<evidence type="ECO:0000313" key="2">
    <source>
        <dbReference type="EMBL" id="MDO7835354.1"/>
    </source>
</evidence>